<reference evidence="2" key="1">
    <citation type="submission" date="2014-09" db="EMBL/GenBank/DDBJ databases">
        <authorList>
            <person name="Sharma Rahul"/>
            <person name="Thines Marco"/>
        </authorList>
    </citation>
    <scope>NUCLEOTIDE SEQUENCE [LARGE SCALE GENOMIC DNA]</scope>
</reference>
<organism evidence="1 2">
    <name type="scientific">Plasmopara halstedii</name>
    <name type="common">Downy mildew of sunflower</name>
    <dbReference type="NCBI Taxonomy" id="4781"/>
    <lineage>
        <taxon>Eukaryota</taxon>
        <taxon>Sar</taxon>
        <taxon>Stramenopiles</taxon>
        <taxon>Oomycota</taxon>
        <taxon>Peronosporomycetes</taxon>
        <taxon>Peronosporales</taxon>
        <taxon>Peronosporaceae</taxon>
        <taxon>Plasmopara</taxon>
    </lineage>
</organism>
<sequence>MGNFAEAKFAGQINLVIWHIRFGQFNARDVNTVLKLGGVTTRSLHLNPNGACAAAKRAVAFPVKGMSSAMSYCALQECIADFNVVALEATVAESNNSLSLQQNGKDEQSNRVVVKMAREQLAWKNASGVMRF</sequence>
<dbReference type="AlphaFoldDB" id="A0A0P1ARF0"/>
<dbReference type="GeneID" id="36409279"/>
<evidence type="ECO:0000313" key="1">
    <source>
        <dbReference type="EMBL" id="CEG43945.1"/>
    </source>
</evidence>
<name>A0A0P1ARF0_PLAHL</name>
<protein>
    <submittedName>
        <fullName evidence="1">Uncharacterized protein</fullName>
    </submittedName>
</protein>
<dbReference type="RefSeq" id="XP_024580314.1">
    <property type="nucleotide sequence ID" value="XM_024729992.1"/>
</dbReference>
<dbReference type="EMBL" id="CCYD01000810">
    <property type="protein sequence ID" value="CEG43945.1"/>
    <property type="molecule type" value="Genomic_DNA"/>
</dbReference>
<keyword evidence="2" id="KW-1185">Reference proteome</keyword>
<accession>A0A0P1ARF0</accession>
<dbReference type="Proteomes" id="UP000054928">
    <property type="component" value="Unassembled WGS sequence"/>
</dbReference>
<evidence type="ECO:0000313" key="2">
    <source>
        <dbReference type="Proteomes" id="UP000054928"/>
    </source>
</evidence>
<proteinExistence type="predicted"/>